<dbReference type="Proteomes" id="UP001283361">
    <property type="component" value="Unassembled WGS sequence"/>
</dbReference>
<evidence type="ECO:0000313" key="2">
    <source>
        <dbReference type="EMBL" id="KAK3729358.1"/>
    </source>
</evidence>
<feature type="region of interest" description="Disordered" evidence="1">
    <location>
        <begin position="40"/>
        <end position="73"/>
    </location>
</feature>
<keyword evidence="3" id="KW-1185">Reference proteome</keyword>
<feature type="compositionally biased region" description="Basic and acidic residues" evidence="1">
    <location>
        <begin position="50"/>
        <end position="59"/>
    </location>
</feature>
<comment type="caution">
    <text evidence="2">The sequence shown here is derived from an EMBL/GenBank/DDBJ whole genome shotgun (WGS) entry which is preliminary data.</text>
</comment>
<sequence length="73" mass="7998">MKERQIAASGSVESRRVLILVSSYLSAWACGLVSQDLPAGARSASQEMETAARDREHPRGTTQTRLELKQTIP</sequence>
<evidence type="ECO:0000313" key="3">
    <source>
        <dbReference type="Proteomes" id="UP001283361"/>
    </source>
</evidence>
<dbReference type="AlphaFoldDB" id="A0AAE0Y289"/>
<gene>
    <name evidence="2" type="ORF">RRG08_053558</name>
</gene>
<organism evidence="2 3">
    <name type="scientific">Elysia crispata</name>
    <name type="common">lettuce slug</name>
    <dbReference type="NCBI Taxonomy" id="231223"/>
    <lineage>
        <taxon>Eukaryota</taxon>
        <taxon>Metazoa</taxon>
        <taxon>Spiralia</taxon>
        <taxon>Lophotrochozoa</taxon>
        <taxon>Mollusca</taxon>
        <taxon>Gastropoda</taxon>
        <taxon>Heterobranchia</taxon>
        <taxon>Euthyneura</taxon>
        <taxon>Panpulmonata</taxon>
        <taxon>Sacoglossa</taxon>
        <taxon>Placobranchoidea</taxon>
        <taxon>Plakobranchidae</taxon>
        <taxon>Elysia</taxon>
    </lineage>
</organism>
<evidence type="ECO:0000256" key="1">
    <source>
        <dbReference type="SAM" id="MobiDB-lite"/>
    </source>
</evidence>
<protein>
    <submittedName>
        <fullName evidence="2">Uncharacterized protein</fullName>
    </submittedName>
</protein>
<accession>A0AAE0Y289</accession>
<name>A0AAE0Y289_9GAST</name>
<proteinExistence type="predicted"/>
<reference evidence="2" key="1">
    <citation type="journal article" date="2023" name="G3 (Bethesda)">
        <title>A reference genome for the long-term kleptoplast-retaining sea slug Elysia crispata morphotype clarki.</title>
        <authorList>
            <person name="Eastman K.E."/>
            <person name="Pendleton A.L."/>
            <person name="Shaikh M.A."/>
            <person name="Suttiyut T."/>
            <person name="Ogas R."/>
            <person name="Tomko P."/>
            <person name="Gavelis G."/>
            <person name="Widhalm J.R."/>
            <person name="Wisecaver J.H."/>
        </authorList>
    </citation>
    <scope>NUCLEOTIDE SEQUENCE</scope>
    <source>
        <strain evidence="2">ECLA1</strain>
    </source>
</reference>
<dbReference type="EMBL" id="JAWDGP010007144">
    <property type="protein sequence ID" value="KAK3729358.1"/>
    <property type="molecule type" value="Genomic_DNA"/>
</dbReference>